<evidence type="ECO:0000313" key="3">
    <source>
        <dbReference type="Proteomes" id="UP000245910"/>
    </source>
</evidence>
<dbReference type="AlphaFoldDB" id="A0A2L2TBE9"/>
<dbReference type="Proteomes" id="UP000245910">
    <property type="component" value="Chromosome III"/>
</dbReference>
<keyword evidence="1" id="KW-0732">Signal</keyword>
<feature type="chain" id="PRO_5014986082" evidence="1">
    <location>
        <begin position="21"/>
        <end position="168"/>
    </location>
</feature>
<reference evidence="3" key="1">
    <citation type="submission" date="2014-10" db="EMBL/GenBank/DDBJ databases">
        <authorList>
            <person name="King R."/>
        </authorList>
    </citation>
    <scope>NUCLEOTIDE SEQUENCE [LARGE SCALE GENOMIC DNA]</scope>
    <source>
        <strain evidence="3">A3/5</strain>
    </source>
</reference>
<evidence type="ECO:0000313" key="2">
    <source>
        <dbReference type="EMBL" id="CEI68294.1"/>
    </source>
</evidence>
<proteinExistence type="predicted"/>
<protein>
    <submittedName>
        <fullName evidence="2">Uncharacterized protein</fullName>
    </submittedName>
</protein>
<dbReference type="GeneID" id="37260010"/>
<dbReference type="RefSeq" id="XP_025592009.1">
    <property type="nucleotide sequence ID" value="XM_025737116.2"/>
</dbReference>
<dbReference type="KEGG" id="fvn:FVRRES_08371"/>
<accession>A0A2L2TBE9</accession>
<sequence>MKFSLSMITAAAILSPLVAADFDIFYQAPASRYGGESVWQAVNNEASTTDCTSMVGTRTYLVKEDVSGKKVGFRCKGKGCHLDGNVDDIEELEMNFGHKGSTVYHFTIRQWFREDNKWWMVGLDNQVYGYCSPATERAYACLAHQGKQKFFCKIDGLSEDDIIRDVRE</sequence>
<dbReference type="OrthoDB" id="3770142at2759"/>
<organism evidence="2 3">
    <name type="scientific">Fusarium venenatum</name>
    <dbReference type="NCBI Taxonomy" id="56646"/>
    <lineage>
        <taxon>Eukaryota</taxon>
        <taxon>Fungi</taxon>
        <taxon>Dikarya</taxon>
        <taxon>Ascomycota</taxon>
        <taxon>Pezizomycotina</taxon>
        <taxon>Sordariomycetes</taxon>
        <taxon>Hypocreomycetidae</taxon>
        <taxon>Hypocreales</taxon>
        <taxon>Nectriaceae</taxon>
        <taxon>Fusarium</taxon>
    </lineage>
</organism>
<feature type="signal peptide" evidence="1">
    <location>
        <begin position="1"/>
        <end position="20"/>
    </location>
</feature>
<keyword evidence="3" id="KW-1185">Reference proteome</keyword>
<evidence type="ECO:0000256" key="1">
    <source>
        <dbReference type="SAM" id="SignalP"/>
    </source>
</evidence>
<name>A0A2L2TBE9_9HYPO</name>
<dbReference type="EMBL" id="LN649231">
    <property type="protein sequence ID" value="CEI68294.1"/>
    <property type="molecule type" value="Genomic_DNA"/>
</dbReference>